<feature type="binding site" evidence="7">
    <location>
        <position position="150"/>
    </location>
    <ligand>
        <name>N-formimidoyl-L-glutamate</name>
        <dbReference type="ChEBI" id="CHEBI:58928"/>
    </ligand>
</feature>
<dbReference type="HAMAP" id="MF_00372">
    <property type="entry name" value="HutI"/>
    <property type="match status" value="1"/>
</dbReference>
<sequence>MTTLIINIQELLQVRETSITKVSGAEMAKLPTIKNAFLVLKDNLIEDFGSMDNLPEIKAAKIIDATGKVVLPSWCDSHTHIVYAGNREQEFVDRINGLSYEEIANRGGGILNSAKKLNETSEEEIYEQSKVRLEEVMHLGTGAVEIKSGYGLTVDGELKMLRVIKKLAENHPIAIKATFLGAHAFPLHYKNDKAGYLDEMINEMLPEISKNKLADYVDVFCESGYFSVEETEKIMEAGLAFGLKPKIHVNQFNSIGGIQAGVKFNALSVDHLEIMNPEDIEALKDTETMPVALPSCSYFLSIPYTPAREMIKAGLPLALATDFNPGSTPSGNMNFVVATACIKMKMTPEEAINAATINGAYAMGLSETHGSITKGKKANLILTKPISSYYQIPYAFGSNLIESVFIEGEILK</sequence>
<dbReference type="RefSeq" id="WP_202004006.1">
    <property type="nucleotide sequence ID" value="NZ_JAERSF010000003.1"/>
</dbReference>
<dbReference type="Gene3D" id="3.20.20.140">
    <property type="entry name" value="Metal-dependent hydrolases"/>
    <property type="match status" value="1"/>
</dbReference>
<feature type="binding site" evidence="7">
    <location>
        <position position="183"/>
    </location>
    <ligand>
        <name>4-imidazolone-5-propanoate</name>
        <dbReference type="ChEBI" id="CHEBI:77893"/>
    </ligand>
</feature>
<keyword evidence="5 7" id="KW-0862">Zinc</keyword>
<dbReference type="NCBIfam" id="TIGR01224">
    <property type="entry name" value="hutI"/>
    <property type="match status" value="1"/>
</dbReference>
<feature type="binding site" evidence="7">
    <location>
        <position position="150"/>
    </location>
    <ligand>
        <name>4-imidazolone-5-propanoate</name>
        <dbReference type="ChEBI" id="CHEBI:77893"/>
    </ligand>
</feature>
<dbReference type="GO" id="GO:0050480">
    <property type="term" value="F:imidazolonepropionase activity"/>
    <property type="evidence" value="ECO:0007669"/>
    <property type="project" value="UniProtKB-EC"/>
</dbReference>
<evidence type="ECO:0000313" key="9">
    <source>
        <dbReference type="EMBL" id="MBL0738346.1"/>
    </source>
</evidence>
<evidence type="ECO:0000256" key="4">
    <source>
        <dbReference type="ARBA" id="ARBA00022808"/>
    </source>
</evidence>
<keyword evidence="2 7" id="KW-0479">Metal-binding</keyword>
<feature type="binding site" evidence="7">
    <location>
        <position position="87"/>
    </location>
    <ligand>
        <name>4-imidazolone-5-propanoate</name>
        <dbReference type="ChEBI" id="CHEBI:77893"/>
    </ligand>
</feature>
<dbReference type="PANTHER" id="PTHR42752:SF1">
    <property type="entry name" value="IMIDAZOLONEPROPIONASE-RELATED"/>
    <property type="match status" value="1"/>
</dbReference>
<dbReference type="CDD" id="cd01296">
    <property type="entry name" value="Imidazolone-5PH"/>
    <property type="match status" value="1"/>
</dbReference>
<dbReference type="EC" id="3.5.2.7" evidence="1 7"/>
<feature type="binding site" evidence="7">
    <location>
        <position position="248"/>
    </location>
    <ligand>
        <name>Fe(3+)</name>
        <dbReference type="ChEBI" id="CHEBI:29034"/>
    </ligand>
</feature>
<comment type="subcellular location">
    <subcellularLocation>
        <location evidence="7">Cytoplasm</location>
    </subcellularLocation>
</comment>
<keyword evidence="10" id="KW-1185">Reference proteome</keyword>
<reference evidence="9 10" key="1">
    <citation type="submission" date="2021-01" db="EMBL/GenBank/DDBJ databases">
        <title>Genome seq and assembly of Flavobacterium sp. GN10.</title>
        <authorList>
            <person name="Chhetri G."/>
        </authorList>
    </citation>
    <scope>NUCLEOTIDE SEQUENCE [LARGE SCALE GENOMIC DNA]</scope>
    <source>
        <strain evidence="9 10">GN10</strain>
    </source>
</reference>
<evidence type="ECO:0000256" key="5">
    <source>
        <dbReference type="ARBA" id="ARBA00022833"/>
    </source>
</evidence>
<dbReference type="PANTHER" id="PTHR42752">
    <property type="entry name" value="IMIDAZOLONEPROPIONASE"/>
    <property type="match status" value="1"/>
</dbReference>
<dbReference type="Pfam" id="PF01979">
    <property type="entry name" value="Amidohydro_1"/>
    <property type="match status" value="1"/>
</dbReference>
<dbReference type="InterPro" id="IPR011059">
    <property type="entry name" value="Metal-dep_hydrolase_composite"/>
</dbReference>
<feature type="binding site" evidence="7">
    <location>
        <position position="78"/>
    </location>
    <ligand>
        <name>Zn(2+)</name>
        <dbReference type="ChEBI" id="CHEBI:29105"/>
    </ligand>
</feature>
<feature type="binding site" evidence="7">
    <location>
        <position position="78"/>
    </location>
    <ligand>
        <name>Fe(3+)</name>
        <dbReference type="ChEBI" id="CHEBI:29034"/>
    </ligand>
</feature>
<evidence type="ECO:0000313" key="10">
    <source>
        <dbReference type="Proteomes" id="UP000603728"/>
    </source>
</evidence>
<feature type="binding site" evidence="7">
    <location>
        <position position="248"/>
    </location>
    <ligand>
        <name>Zn(2+)</name>
        <dbReference type="ChEBI" id="CHEBI:29105"/>
    </ligand>
</feature>
<dbReference type="SUPFAM" id="SSF51338">
    <property type="entry name" value="Composite domain of metallo-dependent hydrolases"/>
    <property type="match status" value="1"/>
</dbReference>
<evidence type="ECO:0000256" key="1">
    <source>
        <dbReference type="ARBA" id="ARBA00012864"/>
    </source>
</evidence>
<dbReference type="Proteomes" id="UP000603728">
    <property type="component" value="Unassembled WGS sequence"/>
</dbReference>
<name>A0ABS1KFT4_9FLAO</name>
<feature type="binding site" evidence="7">
    <location>
        <position position="322"/>
    </location>
    <ligand>
        <name>Zn(2+)</name>
        <dbReference type="ChEBI" id="CHEBI:29105"/>
    </ligand>
</feature>
<gene>
    <name evidence="7" type="primary">hutI</name>
    <name evidence="9" type="ORF">JI750_15725</name>
</gene>
<feature type="binding site" evidence="7">
    <location>
        <position position="326"/>
    </location>
    <ligand>
        <name>N-formimidoyl-L-glutamate</name>
        <dbReference type="ChEBI" id="CHEBI:58928"/>
    </ligand>
</feature>
<dbReference type="InterPro" id="IPR032466">
    <property type="entry name" value="Metal_Hydrolase"/>
</dbReference>
<accession>A0ABS1KFT4</accession>
<protein>
    <recommendedName>
        <fullName evidence="1 7">Imidazolonepropionase</fullName>
        <ecNumber evidence="1 7">3.5.2.7</ecNumber>
    </recommendedName>
    <alternativeName>
        <fullName evidence="7">Imidazolone-5-propionate hydrolase</fullName>
    </alternativeName>
</protein>
<keyword evidence="4 7" id="KW-0369">Histidine metabolism</keyword>
<comment type="caution">
    <text evidence="9">The sequence shown here is derived from an EMBL/GenBank/DDBJ whole genome shotgun (WGS) entry which is preliminary data.</text>
</comment>
<comment type="cofactor">
    <cofactor evidence="7">
        <name>Zn(2+)</name>
        <dbReference type="ChEBI" id="CHEBI:29105"/>
    </cofactor>
    <cofactor evidence="7">
        <name>Fe(3+)</name>
        <dbReference type="ChEBI" id="CHEBI:29034"/>
    </cofactor>
    <text evidence="7">Binds 1 zinc or iron ion per subunit.</text>
</comment>
<feature type="binding site" evidence="7">
    <location>
        <position position="80"/>
    </location>
    <ligand>
        <name>Fe(3+)</name>
        <dbReference type="ChEBI" id="CHEBI:29034"/>
    </ligand>
</feature>
<dbReference type="SUPFAM" id="SSF51556">
    <property type="entry name" value="Metallo-dependent hydrolases"/>
    <property type="match status" value="1"/>
</dbReference>
<evidence type="ECO:0000256" key="6">
    <source>
        <dbReference type="ARBA" id="ARBA00023004"/>
    </source>
</evidence>
<evidence type="ECO:0000256" key="2">
    <source>
        <dbReference type="ARBA" id="ARBA00022723"/>
    </source>
</evidence>
<organism evidence="9 10">
    <name type="scientific">Flavobacterium tagetis</name>
    <dbReference type="NCBI Taxonomy" id="2801336"/>
    <lineage>
        <taxon>Bacteria</taxon>
        <taxon>Pseudomonadati</taxon>
        <taxon>Bacteroidota</taxon>
        <taxon>Flavobacteriia</taxon>
        <taxon>Flavobacteriales</taxon>
        <taxon>Flavobacteriaceae</taxon>
        <taxon>Flavobacterium</taxon>
    </lineage>
</organism>
<dbReference type="InterPro" id="IPR005920">
    <property type="entry name" value="HutI"/>
</dbReference>
<evidence type="ECO:0000256" key="3">
    <source>
        <dbReference type="ARBA" id="ARBA00022801"/>
    </source>
</evidence>
<comment type="pathway">
    <text evidence="7">Amino-acid degradation; L-histidine degradation into L-glutamate; N-formimidoyl-L-glutamate from L-histidine: step 3/3.</text>
</comment>
<proteinExistence type="inferred from homology"/>
<feature type="binding site" evidence="7">
    <location>
        <position position="327"/>
    </location>
    <ligand>
        <name>4-imidazolone-5-propanoate</name>
        <dbReference type="ChEBI" id="CHEBI:77893"/>
    </ligand>
</feature>
<feature type="binding site" evidence="7">
    <location>
        <position position="322"/>
    </location>
    <ligand>
        <name>Fe(3+)</name>
        <dbReference type="ChEBI" id="CHEBI:29034"/>
    </ligand>
</feature>
<feature type="binding site" evidence="7">
    <location>
        <position position="251"/>
    </location>
    <ligand>
        <name>4-imidazolone-5-propanoate</name>
        <dbReference type="ChEBI" id="CHEBI:77893"/>
    </ligand>
</feature>
<evidence type="ECO:0000256" key="7">
    <source>
        <dbReference type="HAMAP-Rule" id="MF_00372"/>
    </source>
</evidence>
<dbReference type="Gene3D" id="2.30.40.10">
    <property type="entry name" value="Urease, subunit C, domain 1"/>
    <property type="match status" value="1"/>
</dbReference>
<comment type="function">
    <text evidence="7">Catalyzes the hydrolytic cleavage of the carbon-nitrogen bond in imidazolone-5-propanoate to yield N-formimidoyl-L-glutamate. It is the third step in the universal histidine degradation pathway.</text>
</comment>
<comment type="similarity">
    <text evidence="7">Belongs to the metallo-dependent hydrolases superfamily. HutI family.</text>
</comment>
<evidence type="ECO:0000259" key="8">
    <source>
        <dbReference type="Pfam" id="PF01979"/>
    </source>
</evidence>
<feature type="binding site" evidence="7">
    <location>
        <position position="80"/>
    </location>
    <ligand>
        <name>Zn(2+)</name>
        <dbReference type="ChEBI" id="CHEBI:29105"/>
    </ligand>
</feature>
<feature type="binding site" evidence="7">
    <location>
        <position position="324"/>
    </location>
    <ligand>
        <name>N-formimidoyl-L-glutamate</name>
        <dbReference type="ChEBI" id="CHEBI:58928"/>
    </ligand>
</feature>
<dbReference type="InterPro" id="IPR006680">
    <property type="entry name" value="Amidohydro-rel"/>
</dbReference>
<feature type="domain" description="Amidohydrolase-related" evidence="8">
    <location>
        <begin position="275"/>
        <end position="410"/>
    </location>
</feature>
<keyword evidence="7" id="KW-0963">Cytoplasm</keyword>
<keyword evidence="3 7" id="KW-0378">Hydrolase</keyword>
<dbReference type="EMBL" id="JAERSF010000003">
    <property type="protein sequence ID" value="MBL0738346.1"/>
    <property type="molecule type" value="Genomic_DNA"/>
</dbReference>
<comment type="catalytic activity">
    <reaction evidence="7">
        <text>4-imidazolone-5-propanoate + H2O = N-formimidoyl-L-glutamate</text>
        <dbReference type="Rhea" id="RHEA:23660"/>
        <dbReference type="ChEBI" id="CHEBI:15377"/>
        <dbReference type="ChEBI" id="CHEBI:58928"/>
        <dbReference type="ChEBI" id="CHEBI:77893"/>
        <dbReference type="EC" id="3.5.2.7"/>
    </reaction>
</comment>
<keyword evidence="6 7" id="KW-0408">Iron</keyword>